<dbReference type="GO" id="GO:0016020">
    <property type="term" value="C:membrane"/>
    <property type="evidence" value="ECO:0007669"/>
    <property type="project" value="UniProtKB-SubCell"/>
</dbReference>
<dbReference type="Proteomes" id="UP000193144">
    <property type="component" value="Unassembled WGS sequence"/>
</dbReference>
<dbReference type="SUPFAM" id="SSF103473">
    <property type="entry name" value="MFS general substrate transporter"/>
    <property type="match status" value="1"/>
</dbReference>
<dbReference type="OrthoDB" id="2985014at2759"/>
<feature type="non-terminal residue" evidence="7">
    <location>
        <position position="1"/>
    </location>
</feature>
<dbReference type="InterPro" id="IPR036259">
    <property type="entry name" value="MFS_trans_sf"/>
</dbReference>
<keyword evidence="8" id="KW-1185">Reference proteome</keyword>
<organism evidence="7 8">
    <name type="scientific">Clohesyomyces aquaticus</name>
    <dbReference type="NCBI Taxonomy" id="1231657"/>
    <lineage>
        <taxon>Eukaryota</taxon>
        <taxon>Fungi</taxon>
        <taxon>Dikarya</taxon>
        <taxon>Ascomycota</taxon>
        <taxon>Pezizomycotina</taxon>
        <taxon>Dothideomycetes</taxon>
        <taxon>Pleosporomycetidae</taxon>
        <taxon>Pleosporales</taxon>
        <taxon>Lindgomycetaceae</taxon>
        <taxon>Clohesyomyces</taxon>
    </lineage>
</organism>
<keyword evidence="2" id="KW-0813">Transport</keyword>
<evidence type="ECO:0008006" key="9">
    <source>
        <dbReference type="Google" id="ProtNLM"/>
    </source>
</evidence>
<reference evidence="7 8" key="1">
    <citation type="submission" date="2016-07" db="EMBL/GenBank/DDBJ databases">
        <title>Pervasive Adenine N6-methylation of Active Genes in Fungi.</title>
        <authorList>
            <consortium name="DOE Joint Genome Institute"/>
            <person name="Mondo S.J."/>
            <person name="Dannebaum R.O."/>
            <person name="Kuo R.C."/>
            <person name="Labutti K."/>
            <person name="Haridas S."/>
            <person name="Kuo A."/>
            <person name="Salamov A."/>
            <person name="Ahrendt S.R."/>
            <person name="Lipzen A."/>
            <person name="Sullivan W."/>
            <person name="Andreopoulos W.B."/>
            <person name="Clum A."/>
            <person name="Lindquist E."/>
            <person name="Daum C."/>
            <person name="Ramamoorthy G.K."/>
            <person name="Gryganskyi A."/>
            <person name="Culley D."/>
            <person name="Magnuson J.K."/>
            <person name="James T.Y."/>
            <person name="O'Malley M.A."/>
            <person name="Stajich J.E."/>
            <person name="Spatafora J.W."/>
            <person name="Visel A."/>
            <person name="Grigoriev I.V."/>
        </authorList>
    </citation>
    <scope>NUCLEOTIDE SEQUENCE [LARGE SCALE GENOMIC DNA]</scope>
    <source>
        <strain evidence="7 8">CBS 115471</strain>
    </source>
</reference>
<dbReference type="EMBL" id="MCFA01000053">
    <property type="protein sequence ID" value="ORY12218.1"/>
    <property type="molecule type" value="Genomic_DNA"/>
</dbReference>
<dbReference type="AlphaFoldDB" id="A0A1Y1ZPQ4"/>
<dbReference type="PANTHER" id="PTHR43791">
    <property type="entry name" value="PERMEASE-RELATED"/>
    <property type="match status" value="1"/>
</dbReference>
<feature type="non-terminal residue" evidence="7">
    <location>
        <position position="163"/>
    </location>
</feature>
<evidence type="ECO:0000256" key="2">
    <source>
        <dbReference type="ARBA" id="ARBA00022448"/>
    </source>
</evidence>
<feature type="transmembrane region" description="Helical" evidence="6">
    <location>
        <begin position="138"/>
        <end position="161"/>
    </location>
</feature>
<accession>A0A1Y1ZPQ4</accession>
<protein>
    <recommendedName>
        <fullName evidence="9">Major facilitator superfamily domain-containing protein</fullName>
    </recommendedName>
</protein>
<feature type="transmembrane region" description="Helical" evidence="6">
    <location>
        <begin position="78"/>
        <end position="100"/>
    </location>
</feature>
<evidence type="ECO:0000256" key="6">
    <source>
        <dbReference type="SAM" id="Phobius"/>
    </source>
</evidence>
<keyword evidence="4 6" id="KW-1133">Transmembrane helix</keyword>
<proteinExistence type="predicted"/>
<evidence type="ECO:0000256" key="4">
    <source>
        <dbReference type="ARBA" id="ARBA00022989"/>
    </source>
</evidence>
<name>A0A1Y1ZPQ4_9PLEO</name>
<comment type="subcellular location">
    <subcellularLocation>
        <location evidence="1">Membrane</location>
        <topology evidence="1">Multi-pass membrane protein</topology>
    </subcellularLocation>
</comment>
<evidence type="ECO:0000256" key="5">
    <source>
        <dbReference type="ARBA" id="ARBA00023136"/>
    </source>
</evidence>
<evidence type="ECO:0000256" key="3">
    <source>
        <dbReference type="ARBA" id="ARBA00022692"/>
    </source>
</evidence>
<evidence type="ECO:0000313" key="8">
    <source>
        <dbReference type="Proteomes" id="UP000193144"/>
    </source>
</evidence>
<feature type="transmembrane region" description="Helical" evidence="6">
    <location>
        <begin position="106"/>
        <end position="126"/>
    </location>
</feature>
<keyword evidence="5 6" id="KW-0472">Membrane</keyword>
<evidence type="ECO:0000256" key="1">
    <source>
        <dbReference type="ARBA" id="ARBA00004141"/>
    </source>
</evidence>
<evidence type="ECO:0000313" key="7">
    <source>
        <dbReference type="EMBL" id="ORY12218.1"/>
    </source>
</evidence>
<keyword evidence="3 6" id="KW-0812">Transmembrane</keyword>
<dbReference type="Gene3D" id="1.20.1250.20">
    <property type="entry name" value="MFS general substrate transporter like domains"/>
    <property type="match status" value="1"/>
</dbReference>
<gene>
    <name evidence="7" type="ORF">BCR34DRAFT_451605</name>
</gene>
<sequence length="163" mass="17904">WLSEREADAFVARILRKGPRKDQESKPKITGKDIITVVTDLKTWPYPLVCLSGLQPVNGLSTWGATIIKSLGFSSIRANLLSIPGPILASLLGLVLAFYVDRFKRVGYAIAFAAVWTLAGLIALFVKTSSDTKESWSFYATLVFVQAAPGWQPLNFAWLSLNS</sequence>
<dbReference type="GO" id="GO:0022857">
    <property type="term" value="F:transmembrane transporter activity"/>
    <property type="evidence" value="ECO:0007669"/>
    <property type="project" value="TreeGrafter"/>
</dbReference>
<dbReference type="PANTHER" id="PTHR43791:SF32">
    <property type="entry name" value="MAJOR FACILITATOR SUPERFAMILY (MFS) PROFILE DOMAIN-CONTAINING PROTEIN"/>
    <property type="match status" value="1"/>
</dbReference>
<comment type="caution">
    <text evidence="7">The sequence shown here is derived from an EMBL/GenBank/DDBJ whole genome shotgun (WGS) entry which is preliminary data.</text>
</comment>